<evidence type="ECO:0000313" key="5">
    <source>
        <dbReference type="Proteomes" id="UP000541558"/>
    </source>
</evidence>
<comment type="caution">
    <text evidence="4">The sequence shown here is derived from an EMBL/GenBank/DDBJ whole genome shotgun (WGS) entry which is preliminary data.</text>
</comment>
<dbReference type="PROSITE" id="PS00028">
    <property type="entry name" value="ZINC_FINGER_C2H2_1"/>
    <property type="match status" value="1"/>
</dbReference>
<name>A0A8H5FJT4_9AGAR</name>
<keyword evidence="1" id="KW-0863">Zinc-finger</keyword>
<gene>
    <name evidence="4" type="ORF">D9611_009762</name>
</gene>
<feature type="region of interest" description="Disordered" evidence="2">
    <location>
        <begin position="38"/>
        <end position="59"/>
    </location>
</feature>
<evidence type="ECO:0000313" key="4">
    <source>
        <dbReference type="EMBL" id="KAF5339401.1"/>
    </source>
</evidence>
<dbReference type="SUPFAM" id="SSF57667">
    <property type="entry name" value="beta-beta-alpha zinc fingers"/>
    <property type="match status" value="1"/>
</dbReference>
<evidence type="ECO:0000256" key="2">
    <source>
        <dbReference type="SAM" id="MobiDB-lite"/>
    </source>
</evidence>
<evidence type="ECO:0000259" key="3">
    <source>
        <dbReference type="PROSITE" id="PS50157"/>
    </source>
</evidence>
<reference evidence="4 5" key="1">
    <citation type="journal article" date="2020" name="ISME J.">
        <title>Uncovering the hidden diversity of litter-decomposition mechanisms in mushroom-forming fungi.</title>
        <authorList>
            <person name="Floudas D."/>
            <person name="Bentzer J."/>
            <person name="Ahren D."/>
            <person name="Johansson T."/>
            <person name="Persson P."/>
            <person name="Tunlid A."/>
        </authorList>
    </citation>
    <scope>NUCLEOTIDE SEQUENCE [LARGE SCALE GENOMIC DNA]</scope>
    <source>
        <strain evidence="4 5">CBS 175.51</strain>
    </source>
</reference>
<dbReference type="Proteomes" id="UP000541558">
    <property type="component" value="Unassembled WGS sequence"/>
</dbReference>
<dbReference type="Gene3D" id="3.30.160.60">
    <property type="entry name" value="Classic Zinc Finger"/>
    <property type="match status" value="1"/>
</dbReference>
<dbReference type="PROSITE" id="PS50157">
    <property type="entry name" value="ZINC_FINGER_C2H2_2"/>
    <property type="match status" value="1"/>
</dbReference>
<dbReference type="Pfam" id="PF00096">
    <property type="entry name" value="zf-C2H2"/>
    <property type="match status" value="2"/>
</dbReference>
<feature type="domain" description="C2H2-type" evidence="3">
    <location>
        <begin position="132"/>
        <end position="161"/>
    </location>
</feature>
<keyword evidence="1" id="KW-0862">Zinc</keyword>
<keyword evidence="1" id="KW-0479">Metal-binding</keyword>
<dbReference type="GO" id="GO:0008270">
    <property type="term" value="F:zinc ion binding"/>
    <property type="evidence" value="ECO:0007669"/>
    <property type="project" value="UniProtKB-KW"/>
</dbReference>
<sequence length="213" mass="23038">MNRHQVAQAVHLLQVVPPITIDAPPEFMAKSGIKLIPDQESEAEPRPTGVDEEDIVLDPTSSLPGPPLGPMEEEEEAVHVAAVEPSSTTLVSASSLGQLRRFGTLPLGQSLLASPSFKVYVPDDFIHFDVPYACPLCTKSFRNVASLTAHMNSPVHDPDAFMCPGCKKRFAMVSSLIQHLESGTCKLASTKEIFHNFSNLTSRFSALLIDASS</sequence>
<keyword evidence="5" id="KW-1185">Reference proteome</keyword>
<organism evidence="4 5">
    <name type="scientific">Ephemerocybe angulata</name>
    <dbReference type="NCBI Taxonomy" id="980116"/>
    <lineage>
        <taxon>Eukaryota</taxon>
        <taxon>Fungi</taxon>
        <taxon>Dikarya</taxon>
        <taxon>Basidiomycota</taxon>
        <taxon>Agaricomycotina</taxon>
        <taxon>Agaricomycetes</taxon>
        <taxon>Agaricomycetidae</taxon>
        <taxon>Agaricales</taxon>
        <taxon>Agaricineae</taxon>
        <taxon>Psathyrellaceae</taxon>
        <taxon>Ephemerocybe</taxon>
    </lineage>
</organism>
<accession>A0A8H5FJT4</accession>
<protein>
    <recommendedName>
        <fullName evidence="3">C2H2-type domain-containing protein</fullName>
    </recommendedName>
</protein>
<dbReference type="InterPro" id="IPR013087">
    <property type="entry name" value="Znf_C2H2_type"/>
</dbReference>
<dbReference type="InterPro" id="IPR036236">
    <property type="entry name" value="Znf_C2H2_sf"/>
</dbReference>
<evidence type="ECO:0000256" key="1">
    <source>
        <dbReference type="PROSITE-ProRule" id="PRU00042"/>
    </source>
</evidence>
<dbReference type="SMART" id="SM00355">
    <property type="entry name" value="ZnF_C2H2"/>
    <property type="match status" value="2"/>
</dbReference>
<dbReference type="OrthoDB" id="6077919at2759"/>
<proteinExistence type="predicted"/>
<dbReference type="AlphaFoldDB" id="A0A8H5FJT4"/>
<dbReference type="EMBL" id="JAACJK010000008">
    <property type="protein sequence ID" value="KAF5339401.1"/>
    <property type="molecule type" value="Genomic_DNA"/>
</dbReference>